<dbReference type="GO" id="GO:0016208">
    <property type="term" value="F:AMP binding"/>
    <property type="evidence" value="ECO:0007669"/>
    <property type="project" value="TreeGrafter"/>
</dbReference>
<evidence type="ECO:0000313" key="14">
    <source>
        <dbReference type="Proteomes" id="UP000292209"/>
    </source>
</evidence>
<evidence type="ECO:0000259" key="12">
    <source>
        <dbReference type="Pfam" id="PF20423"/>
    </source>
</evidence>
<dbReference type="InterPro" id="IPR010452">
    <property type="entry name" value="Isocitrate_DH_AceK"/>
</dbReference>
<keyword evidence="3" id="KW-0723">Serine/threonine-protein kinase</keyword>
<proteinExistence type="inferred from homology"/>
<keyword evidence="4" id="KW-0816">Tricarboxylic acid cycle</keyword>
<keyword evidence="6" id="KW-0547">Nucleotide-binding</keyword>
<dbReference type="GO" id="GO:0005737">
    <property type="term" value="C:cytoplasm"/>
    <property type="evidence" value="ECO:0007669"/>
    <property type="project" value="InterPro"/>
</dbReference>
<dbReference type="Pfam" id="PF20423">
    <property type="entry name" value="AceK_regulatory"/>
    <property type="match status" value="1"/>
</dbReference>
<keyword evidence="8" id="KW-0378">Hydrolase</keyword>
<dbReference type="PANTHER" id="PTHR39559:SF1">
    <property type="entry name" value="ISOCITRATE DEHYDROGENASE KINASE_PHOSPHATASE"/>
    <property type="match status" value="1"/>
</dbReference>
<dbReference type="GO" id="GO:0008772">
    <property type="term" value="F:[isocitrate dehydrogenase (NADP+)] kinase activity"/>
    <property type="evidence" value="ECO:0007669"/>
    <property type="project" value="InterPro"/>
</dbReference>
<evidence type="ECO:0000313" key="13">
    <source>
        <dbReference type="EMBL" id="RZS97859.1"/>
    </source>
</evidence>
<dbReference type="NCBIfam" id="NF002804">
    <property type="entry name" value="PRK02946.1"/>
    <property type="match status" value="1"/>
</dbReference>
<dbReference type="GO" id="GO:0004721">
    <property type="term" value="F:phosphoprotein phosphatase activity"/>
    <property type="evidence" value="ECO:0007669"/>
    <property type="project" value="UniProtKB-KW"/>
</dbReference>
<evidence type="ECO:0000256" key="5">
    <source>
        <dbReference type="ARBA" id="ARBA00022679"/>
    </source>
</evidence>
<dbReference type="GO" id="GO:0006097">
    <property type="term" value="P:glyoxylate cycle"/>
    <property type="evidence" value="ECO:0007669"/>
    <property type="project" value="UniProtKB-KW"/>
</dbReference>
<name>A0A4V2F6X7_9BACT</name>
<dbReference type="GO" id="GO:0006006">
    <property type="term" value="P:glucose metabolic process"/>
    <property type="evidence" value="ECO:0007669"/>
    <property type="project" value="InterPro"/>
</dbReference>
<dbReference type="PANTHER" id="PTHR39559">
    <property type="match status" value="1"/>
</dbReference>
<dbReference type="OrthoDB" id="5287793at2"/>
<dbReference type="GO" id="GO:0005524">
    <property type="term" value="F:ATP binding"/>
    <property type="evidence" value="ECO:0007669"/>
    <property type="project" value="UniProtKB-KW"/>
</dbReference>
<evidence type="ECO:0000256" key="4">
    <source>
        <dbReference type="ARBA" id="ARBA00022532"/>
    </source>
</evidence>
<evidence type="ECO:0000256" key="8">
    <source>
        <dbReference type="ARBA" id="ARBA00022801"/>
    </source>
</evidence>
<keyword evidence="7 13" id="KW-0418">Kinase</keyword>
<evidence type="ECO:0000256" key="3">
    <source>
        <dbReference type="ARBA" id="ARBA00022527"/>
    </source>
</evidence>
<accession>A0A4V2F6X7</accession>
<evidence type="ECO:0000256" key="10">
    <source>
        <dbReference type="ARBA" id="ARBA00022912"/>
    </source>
</evidence>
<feature type="domain" description="Isocitrate dehydrogenase kinase/phosphatase (AceK) regulatory" evidence="12">
    <location>
        <begin position="14"/>
        <end position="311"/>
    </location>
</feature>
<evidence type="ECO:0000256" key="7">
    <source>
        <dbReference type="ARBA" id="ARBA00022777"/>
    </source>
</evidence>
<sequence length="577" mass="68738">MSVNQLLVEKTSKLLIGGFENYFRNFKELTSYAPNHFRERNWRAMKDNHRKRLMLYKDQVFATKSILQELLHEKTADFDFWKETKQAYIIDTKNRKDKELVETFFNSVIRKLYPGLAINEDLMFVHEGFNSCEIYPNDNLYFSYPSNWGLQKIIRSIISDFDFHAPYLNREADIQFLVKAVREVILSRYTPSADTVTQVLKSVFYRNKAAYLIGRTYVGGKWMPFIIPFLHGPHGVYVDTLIFDPKIMAHLFSFTRSYFMVDVEIPFQMVAFLNSVITHKQVHELYNAIGFNKHGKTEFYRDFLNHLGQSNDQFVIAEGIKGMVMTVFTLPSYNIVFKMIKDYFDPPKTMTRQEVRNKYKMVGMHDRVGRMADTHEFEEFHLPLERIHPELMQELRATVNSHLEIRNNELIIKHLYTERKMIPLNIYLEECSLEDAKSAVEEYGDAILQLAKANIFPGDMMTKNFGVTRQKRIVFYDYDEIEFLTDMNFRWKPKPETFEQIYASEPWYDIKPNDVFPEDFKKFMIGRQDVKPHFFNYHQNLFNPDYWNAIQDRIKKGEWIHALPYPNHIRFRPDEEV</sequence>
<comment type="caution">
    <text evidence="13">The sequence shown here is derived from an EMBL/GenBank/DDBJ whole genome shotgun (WGS) entry which is preliminary data.</text>
</comment>
<evidence type="ECO:0000259" key="11">
    <source>
        <dbReference type="Pfam" id="PF06315"/>
    </source>
</evidence>
<keyword evidence="10" id="KW-0904">Protein phosphatase</keyword>
<organism evidence="13 14">
    <name type="scientific">Cecembia calidifontis</name>
    <dbReference type="NCBI Taxonomy" id="1187080"/>
    <lineage>
        <taxon>Bacteria</taxon>
        <taxon>Pseudomonadati</taxon>
        <taxon>Bacteroidota</taxon>
        <taxon>Cytophagia</taxon>
        <taxon>Cytophagales</taxon>
        <taxon>Cyclobacteriaceae</taxon>
        <taxon>Cecembia</taxon>
    </lineage>
</organism>
<feature type="domain" description="Isocitrate dehydrogenase kinase/phosphatase (AceK) kinase" evidence="11">
    <location>
        <begin position="312"/>
        <end position="566"/>
    </location>
</feature>
<dbReference type="AlphaFoldDB" id="A0A4V2F6X7"/>
<dbReference type="Pfam" id="PF06315">
    <property type="entry name" value="AceK_kinase"/>
    <property type="match status" value="1"/>
</dbReference>
<dbReference type="InterPro" id="IPR046855">
    <property type="entry name" value="AceK_kinase"/>
</dbReference>
<evidence type="ECO:0000256" key="9">
    <source>
        <dbReference type="ARBA" id="ARBA00022840"/>
    </source>
</evidence>
<dbReference type="GO" id="GO:0004674">
    <property type="term" value="F:protein serine/threonine kinase activity"/>
    <property type="evidence" value="ECO:0007669"/>
    <property type="project" value="UniProtKB-KW"/>
</dbReference>
<dbReference type="GO" id="GO:0006099">
    <property type="term" value="P:tricarboxylic acid cycle"/>
    <property type="evidence" value="ECO:0007669"/>
    <property type="project" value="UniProtKB-KW"/>
</dbReference>
<gene>
    <name evidence="13" type="ORF">BC751_3487</name>
</gene>
<dbReference type="EMBL" id="SGXG01000001">
    <property type="protein sequence ID" value="RZS97859.1"/>
    <property type="molecule type" value="Genomic_DNA"/>
</dbReference>
<dbReference type="HAMAP" id="MF_00747">
    <property type="entry name" value="AceK"/>
    <property type="match status" value="1"/>
</dbReference>
<keyword evidence="5" id="KW-0808">Transferase</keyword>
<keyword evidence="1" id="KW-0329">Glyoxylate bypass</keyword>
<keyword evidence="14" id="KW-1185">Reference proteome</keyword>
<dbReference type="InterPro" id="IPR046854">
    <property type="entry name" value="AceK_regulatory"/>
</dbReference>
<keyword evidence="2" id="KW-0963">Cytoplasm</keyword>
<protein>
    <submittedName>
        <fullName evidence="13">Isocitrate dehydrogenase kinase/phosphatase</fullName>
    </submittedName>
</protein>
<evidence type="ECO:0000256" key="6">
    <source>
        <dbReference type="ARBA" id="ARBA00022741"/>
    </source>
</evidence>
<dbReference type="RefSeq" id="WP_130276675.1">
    <property type="nucleotide sequence ID" value="NZ_SGXG01000001.1"/>
</dbReference>
<keyword evidence="9" id="KW-0067">ATP-binding</keyword>
<dbReference type="PIRSF" id="PIRSF000719">
    <property type="entry name" value="AceK"/>
    <property type="match status" value="1"/>
</dbReference>
<evidence type="ECO:0000256" key="2">
    <source>
        <dbReference type="ARBA" id="ARBA00022490"/>
    </source>
</evidence>
<evidence type="ECO:0000256" key="1">
    <source>
        <dbReference type="ARBA" id="ARBA00022435"/>
    </source>
</evidence>
<dbReference type="Proteomes" id="UP000292209">
    <property type="component" value="Unassembled WGS sequence"/>
</dbReference>
<reference evidence="13 14" key="1">
    <citation type="submission" date="2019-02" db="EMBL/GenBank/DDBJ databases">
        <title>Genomic Encyclopedia of Archaeal and Bacterial Type Strains, Phase II (KMG-II): from individual species to whole genera.</title>
        <authorList>
            <person name="Goeker M."/>
        </authorList>
    </citation>
    <scope>NUCLEOTIDE SEQUENCE [LARGE SCALE GENOMIC DNA]</scope>
    <source>
        <strain evidence="13 14">DSM 21411</strain>
    </source>
</reference>